<protein>
    <submittedName>
        <fullName evidence="2">HNH endonuclease</fullName>
    </submittedName>
</protein>
<dbReference type="OrthoDB" id="5422822at2"/>
<dbReference type="InterPro" id="IPR002711">
    <property type="entry name" value="HNH"/>
</dbReference>
<proteinExistence type="predicted"/>
<dbReference type="Pfam" id="PF01844">
    <property type="entry name" value="HNH"/>
    <property type="match status" value="1"/>
</dbReference>
<evidence type="ECO:0000313" key="2">
    <source>
        <dbReference type="EMBL" id="SDO88307.1"/>
    </source>
</evidence>
<sequence>MIRIARTDLPRRTVTALARATEKIRAVSLDERYKNATDAWQKSSVRTTVRAKLGEMAHGSERCMYCGESRGTSVDHFEPVARSPLRTFDWLNHLLACATCNSHEKREQFPVDAVGNPLLIDPTAEDPFDHLLLTLSLGVYRHLTAKGQATIEVCGLNRPGLARGRMHARKVVVLALREWDRARVRDSTDEMADYLKTVQDQPMADVCQSMLRQAFSPGADVVFSDAPDLLALLRRDDLRDALLR</sequence>
<dbReference type="EMBL" id="FNIX01000004">
    <property type="protein sequence ID" value="SDO88307.1"/>
    <property type="molecule type" value="Genomic_DNA"/>
</dbReference>
<dbReference type="RefSeq" id="WP_090097491.1">
    <property type="nucleotide sequence ID" value="NZ_FNIX01000004.1"/>
</dbReference>
<keyword evidence="2" id="KW-0378">Hydrolase</keyword>
<dbReference type="Proteomes" id="UP000199691">
    <property type="component" value="Unassembled WGS sequence"/>
</dbReference>
<evidence type="ECO:0000259" key="1">
    <source>
        <dbReference type="SMART" id="SM00507"/>
    </source>
</evidence>
<reference evidence="3" key="1">
    <citation type="submission" date="2016-10" db="EMBL/GenBank/DDBJ databases">
        <authorList>
            <person name="Varghese N."/>
            <person name="Submissions S."/>
        </authorList>
    </citation>
    <scope>NUCLEOTIDE SEQUENCE [LARGE SCALE GENOMIC DNA]</scope>
    <source>
        <strain evidence="3">CGMCC 4.6609</strain>
    </source>
</reference>
<keyword evidence="3" id="KW-1185">Reference proteome</keyword>
<dbReference type="AlphaFoldDB" id="A0A1H0N6K2"/>
<evidence type="ECO:0000313" key="3">
    <source>
        <dbReference type="Proteomes" id="UP000199691"/>
    </source>
</evidence>
<dbReference type="GO" id="GO:0008270">
    <property type="term" value="F:zinc ion binding"/>
    <property type="evidence" value="ECO:0007669"/>
    <property type="project" value="InterPro"/>
</dbReference>
<dbReference type="CDD" id="cd00085">
    <property type="entry name" value="HNHc"/>
    <property type="match status" value="1"/>
</dbReference>
<dbReference type="STRING" id="641025.SAMN05421507_104282"/>
<dbReference type="SMART" id="SM00507">
    <property type="entry name" value="HNHc"/>
    <property type="match status" value="1"/>
</dbReference>
<gene>
    <name evidence="2" type="ORF">SAMN05421507_104282</name>
</gene>
<name>A0A1H0N6K2_9PSEU</name>
<accession>A0A1H0N6K2</accession>
<feature type="domain" description="HNH nuclease" evidence="1">
    <location>
        <begin position="48"/>
        <end position="102"/>
    </location>
</feature>
<keyword evidence="2" id="KW-0540">Nuclease</keyword>
<dbReference type="GO" id="GO:0003676">
    <property type="term" value="F:nucleic acid binding"/>
    <property type="evidence" value="ECO:0007669"/>
    <property type="project" value="InterPro"/>
</dbReference>
<dbReference type="Gene3D" id="1.10.30.50">
    <property type="match status" value="1"/>
</dbReference>
<organism evidence="2 3">
    <name type="scientific">Lentzea jiangxiensis</name>
    <dbReference type="NCBI Taxonomy" id="641025"/>
    <lineage>
        <taxon>Bacteria</taxon>
        <taxon>Bacillati</taxon>
        <taxon>Actinomycetota</taxon>
        <taxon>Actinomycetes</taxon>
        <taxon>Pseudonocardiales</taxon>
        <taxon>Pseudonocardiaceae</taxon>
        <taxon>Lentzea</taxon>
    </lineage>
</organism>
<dbReference type="InterPro" id="IPR003615">
    <property type="entry name" value="HNH_nuc"/>
</dbReference>
<dbReference type="GO" id="GO:0004519">
    <property type="term" value="F:endonuclease activity"/>
    <property type="evidence" value="ECO:0007669"/>
    <property type="project" value="UniProtKB-KW"/>
</dbReference>
<keyword evidence="2" id="KW-0255">Endonuclease</keyword>